<dbReference type="Proteomes" id="UP000187609">
    <property type="component" value="Unassembled WGS sequence"/>
</dbReference>
<evidence type="ECO:0000313" key="4">
    <source>
        <dbReference type="EMBL" id="OIT27850.1"/>
    </source>
</evidence>
<proteinExistence type="inferred from homology"/>
<evidence type="ECO:0000313" key="5">
    <source>
        <dbReference type="Proteomes" id="UP000187609"/>
    </source>
</evidence>
<dbReference type="AlphaFoldDB" id="A0A1J6KCR1"/>
<evidence type="ECO:0000256" key="2">
    <source>
        <dbReference type="ARBA" id="ARBA00022801"/>
    </source>
</evidence>
<keyword evidence="2" id="KW-0378">Hydrolase</keyword>
<accession>A0A1J6KCR1</accession>
<organism evidence="4 5">
    <name type="scientific">Nicotiana attenuata</name>
    <name type="common">Coyote tobacco</name>
    <dbReference type="NCBI Taxonomy" id="49451"/>
    <lineage>
        <taxon>Eukaryota</taxon>
        <taxon>Viridiplantae</taxon>
        <taxon>Streptophyta</taxon>
        <taxon>Embryophyta</taxon>
        <taxon>Tracheophyta</taxon>
        <taxon>Spermatophyta</taxon>
        <taxon>Magnoliopsida</taxon>
        <taxon>eudicotyledons</taxon>
        <taxon>Gunneridae</taxon>
        <taxon>Pentapetalae</taxon>
        <taxon>asterids</taxon>
        <taxon>lamiids</taxon>
        <taxon>Solanales</taxon>
        <taxon>Solanaceae</taxon>
        <taxon>Nicotianoideae</taxon>
        <taxon>Nicotianeae</taxon>
        <taxon>Nicotiana</taxon>
    </lineage>
</organism>
<dbReference type="Gene3D" id="3.40.50.1110">
    <property type="entry name" value="SGNH hydrolase"/>
    <property type="match status" value="1"/>
</dbReference>
<dbReference type="CDD" id="cd01838">
    <property type="entry name" value="Isoamyl_acetate_hydrolase_like"/>
    <property type="match status" value="1"/>
</dbReference>
<name>A0A1J6KCR1_NICAT</name>
<dbReference type="Gramene" id="OIT27850">
    <property type="protein sequence ID" value="OIT27850"/>
    <property type="gene ID" value="A4A49_42461"/>
</dbReference>
<evidence type="ECO:0000256" key="1">
    <source>
        <dbReference type="ARBA" id="ARBA00008668"/>
    </source>
</evidence>
<keyword evidence="5" id="KW-1185">Reference proteome</keyword>
<dbReference type="KEGG" id="nau:109213400"/>
<dbReference type="GO" id="GO:0016787">
    <property type="term" value="F:hydrolase activity"/>
    <property type="evidence" value="ECO:0007669"/>
    <property type="project" value="UniProtKB-KW"/>
</dbReference>
<dbReference type="OrthoDB" id="671439at2759"/>
<dbReference type="OMA" id="NWQNEYI"/>
<dbReference type="EMBL" id="MJEQ01002258">
    <property type="protein sequence ID" value="OIT27850.1"/>
    <property type="molecule type" value="Genomic_DNA"/>
</dbReference>
<dbReference type="SMR" id="A0A1J6KCR1"/>
<protein>
    <submittedName>
        <fullName evidence="4">Gdsl esteraselipase</fullName>
    </submittedName>
</protein>
<dbReference type="SUPFAM" id="SSF52266">
    <property type="entry name" value="SGNH hydrolase"/>
    <property type="match status" value="1"/>
</dbReference>
<sequence length="243" mass="27598">MIGPSRPLFVLFGSSIVQLSYDYHGWGATLTSLYSRKADISLRGYSGWNSRMALQVLDKVFPKDADIKPSLVILYFGGNDSVDPEFPGSAHVPLQEYIENMRRIALHITSLSEKTRLIMLSAPPVNEEQIVQFYGDSRGRNNETGRIYSEAGIKLGQELGVKVIDFWSALQERPDWLTTVFLDGMHLTKEGSDILVKKISRVLREVEWEPSLHWTKMADEFSDIIIPLASGMNLDNWQNEYIE</sequence>
<dbReference type="InterPro" id="IPR045136">
    <property type="entry name" value="Iah1-like"/>
</dbReference>
<feature type="domain" description="SGNH hydrolase-type esterase" evidence="3">
    <location>
        <begin position="11"/>
        <end position="193"/>
    </location>
</feature>
<dbReference type="Pfam" id="PF13472">
    <property type="entry name" value="Lipase_GDSL_2"/>
    <property type="match status" value="1"/>
</dbReference>
<gene>
    <name evidence="4" type="ORF">A4A49_42461</name>
</gene>
<dbReference type="InterPro" id="IPR013830">
    <property type="entry name" value="SGNH_hydro"/>
</dbReference>
<dbReference type="FunFam" id="3.40.50.1110:FF:000002">
    <property type="entry name" value="isoamyl acetate-hydrolyzing esterase 1 homolog"/>
    <property type="match status" value="1"/>
</dbReference>
<comment type="similarity">
    <text evidence="1">Belongs to the 'GDSL' lipolytic enzyme family.</text>
</comment>
<comment type="caution">
    <text evidence="4">The sequence shown here is derived from an EMBL/GenBank/DDBJ whole genome shotgun (WGS) entry which is preliminary data.</text>
</comment>
<dbReference type="STRING" id="49451.A0A1J6KCR1"/>
<evidence type="ECO:0000259" key="3">
    <source>
        <dbReference type="Pfam" id="PF13472"/>
    </source>
</evidence>
<reference evidence="4" key="1">
    <citation type="submission" date="2016-11" db="EMBL/GenBank/DDBJ databases">
        <title>The genome of Nicotiana attenuata.</title>
        <authorList>
            <person name="Xu S."/>
            <person name="Brockmoeller T."/>
            <person name="Gaquerel E."/>
            <person name="Navarro A."/>
            <person name="Kuhl H."/>
            <person name="Gase K."/>
            <person name="Ling Z."/>
            <person name="Zhou W."/>
            <person name="Kreitzer C."/>
            <person name="Stanke M."/>
            <person name="Tang H."/>
            <person name="Lyons E."/>
            <person name="Pandey P."/>
            <person name="Pandey S.P."/>
            <person name="Timmermann B."/>
            <person name="Baldwin I.T."/>
        </authorList>
    </citation>
    <scope>NUCLEOTIDE SEQUENCE [LARGE SCALE GENOMIC DNA]</scope>
    <source>
        <strain evidence="4">UT</strain>
    </source>
</reference>
<dbReference type="PANTHER" id="PTHR14209">
    <property type="entry name" value="ISOAMYL ACETATE-HYDROLYZING ESTERASE 1"/>
    <property type="match status" value="1"/>
</dbReference>
<dbReference type="InterPro" id="IPR036514">
    <property type="entry name" value="SGNH_hydro_sf"/>
</dbReference>
<dbReference type="PANTHER" id="PTHR14209:SF30">
    <property type="entry name" value="GDSL ESTERASE_LIPASE CPRD49-LIKE"/>
    <property type="match status" value="1"/>
</dbReference>